<organism evidence="1 2">
    <name type="scientific">Brachionus plicatilis</name>
    <name type="common">Marine rotifer</name>
    <name type="synonym">Brachionus muelleri</name>
    <dbReference type="NCBI Taxonomy" id="10195"/>
    <lineage>
        <taxon>Eukaryota</taxon>
        <taxon>Metazoa</taxon>
        <taxon>Spiralia</taxon>
        <taxon>Gnathifera</taxon>
        <taxon>Rotifera</taxon>
        <taxon>Eurotatoria</taxon>
        <taxon>Monogononta</taxon>
        <taxon>Pseudotrocha</taxon>
        <taxon>Ploima</taxon>
        <taxon>Brachionidae</taxon>
        <taxon>Brachionus</taxon>
    </lineage>
</organism>
<protein>
    <submittedName>
        <fullName evidence="1">Uncharacterized protein</fullName>
    </submittedName>
</protein>
<evidence type="ECO:0000313" key="1">
    <source>
        <dbReference type="EMBL" id="RNA18045.1"/>
    </source>
</evidence>
<accession>A0A3M7R482</accession>
<keyword evidence="2" id="KW-1185">Reference proteome</keyword>
<gene>
    <name evidence="1" type="ORF">BpHYR1_008004</name>
</gene>
<dbReference type="EMBL" id="REGN01004317">
    <property type="protein sequence ID" value="RNA18045.1"/>
    <property type="molecule type" value="Genomic_DNA"/>
</dbReference>
<reference evidence="1 2" key="1">
    <citation type="journal article" date="2018" name="Sci. Rep.">
        <title>Genomic signatures of local adaptation to the degree of environmental predictability in rotifers.</title>
        <authorList>
            <person name="Franch-Gras L."/>
            <person name="Hahn C."/>
            <person name="Garcia-Roger E.M."/>
            <person name="Carmona M.J."/>
            <person name="Serra M."/>
            <person name="Gomez A."/>
        </authorList>
    </citation>
    <scope>NUCLEOTIDE SEQUENCE [LARGE SCALE GENOMIC DNA]</scope>
    <source>
        <strain evidence="1">HYR1</strain>
    </source>
</reference>
<evidence type="ECO:0000313" key="2">
    <source>
        <dbReference type="Proteomes" id="UP000276133"/>
    </source>
</evidence>
<sequence>MFFSCGRRVAKFLRNFFVTPLPPVVNCVRFKGINPTTSKINQYIGETKQKKKRNKARVSLKEDLKKEELFGTSLKNAVAPSINLLNNYMKSD</sequence>
<dbReference type="AlphaFoldDB" id="A0A3M7R482"/>
<name>A0A3M7R482_BRAPC</name>
<dbReference type="Proteomes" id="UP000276133">
    <property type="component" value="Unassembled WGS sequence"/>
</dbReference>
<comment type="caution">
    <text evidence="1">The sequence shown here is derived from an EMBL/GenBank/DDBJ whole genome shotgun (WGS) entry which is preliminary data.</text>
</comment>
<proteinExistence type="predicted"/>